<organism evidence="2 3">
    <name type="scientific">Agaribacillus aureus</name>
    <dbReference type="NCBI Taxonomy" id="3051825"/>
    <lineage>
        <taxon>Bacteria</taxon>
        <taxon>Pseudomonadati</taxon>
        <taxon>Bacteroidota</taxon>
        <taxon>Cytophagia</taxon>
        <taxon>Cytophagales</taxon>
        <taxon>Splendidivirgaceae</taxon>
        <taxon>Agaribacillus</taxon>
    </lineage>
</organism>
<keyword evidence="2" id="KW-0378">Hydrolase</keyword>
<dbReference type="EC" id="3.1.-.-" evidence="2"/>
<accession>A0ABT8LJI4</accession>
<dbReference type="Proteomes" id="UP001172083">
    <property type="component" value="Unassembled WGS sequence"/>
</dbReference>
<dbReference type="InterPro" id="IPR006311">
    <property type="entry name" value="TAT_signal"/>
</dbReference>
<dbReference type="Pfam" id="PF13472">
    <property type="entry name" value="Lipase_GDSL_2"/>
    <property type="match status" value="1"/>
</dbReference>
<dbReference type="InterPro" id="IPR051532">
    <property type="entry name" value="Ester_Hydrolysis_Enzymes"/>
</dbReference>
<protein>
    <submittedName>
        <fullName evidence="2">SGNH/GDSL hydrolase family protein</fullName>
        <ecNumber evidence="2">3.1.-.-</ecNumber>
    </submittedName>
</protein>
<feature type="domain" description="SGNH hydrolase-type esterase" evidence="1">
    <location>
        <begin position="46"/>
        <end position="235"/>
    </location>
</feature>
<reference evidence="2" key="1">
    <citation type="submission" date="2023-06" db="EMBL/GenBank/DDBJ databases">
        <title>Genomic of Agaribacillus aureum.</title>
        <authorList>
            <person name="Wang G."/>
        </authorList>
    </citation>
    <scope>NUCLEOTIDE SEQUENCE</scope>
    <source>
        <strain evidence="2">BMA12</strain>
    </source>
</reference>
<dbReference type="RefSeq" id="WP_346762227.1">
    <property type="nucleotide sequence ID" value="NZ_JAUJEB010000011.1"/>
</dbReference>
<evidence type="ECO:0000259" key="1">
    <source>
        <dbReference type="Pfam" id="PF13472"/>
    </source>
</evidence>
<keyword evidence="3" id="KW-1185">Reference proteome</keyword>
<dbReference type="PROSITE" id="PS51318">
    <property type="entry name" value="TAT"/>
    <property type="match status" value="1"/>
</dbReference>
<proteinExistence type="predicted"/>
<gene>
    <name evidence="2" type="ORF">QQ020_32770</name>
</gene>
<dbReference type="PANTHER" id="PTHR30383:SF5">
    <property type="entry name" value="SGNH HYDROLASE-TYPE ESTERASE DOMAIN-CONTAINING PROTEIN"/>
    <property type="match status" value="1"/>
</dbReference>
<dbReference type="PANTHER" id="PTHR30383">
    <property type="entry name" value="THIOESTERASE 1/PROTEASE 1/LYSOPHOSPHOLIPASE L1"/>
    <property type="match status" value="1"/>
</dbReference>
<evidence type="ECO:0000313" key="3">
    <source>
        <dbReference type="Proteomes" id="UP001172083"/>
    </source>
</evidence>
<dbReference type="CDD" id="cd01834">
    <property type="entry name" value="SGNH_hydrolase_like_2"/>
    <property type="match status" value="1"/>
</dbReference>
<evidence type="ECO:0000313" key="2">
    <source>
        <dbReference type="EMBL" id="MDN5216890.1"/>
    </source>
</evidence>
<dbReference type="GO" id="GO:0016787">
    <property type="term" value="F:hydrolase activity"/>
    <property type="evidence" value="ECO:0007669"/>
    <property type="project" value="UniProtKB-KW"/>
</dbReference>
<dbReference type="InterPro" id="IPR036514">
    <property type="entry name" value="SGNH_hydro_sf"/>
</dbReference>
<dbReference type="Gene3D" id="3.40.50.1110">
    <property type="entry name" value="SGNH hydrolase"/>
    <property type="match status" value="1"/>
</dbReference>
<dbReference type="EMBL" id="JAUJEB010000011">
    <property type="protein sequence ID" value="MDN5216890.1"/>
    <property type="molecule type" value="Genomic_DNA"/>
</dbReference>
<comment type="caution">
    <text evidence="2">The sequence shown here is derived from an EMBL/GenBank/DDBJ whole genome shotgun (WGS) entry which is preliminary data.</text>
</comment>
<dbReference type="InterPro" id="IPR013830">
    <property type="entry name" value="SGNH_hydro"/>
</dbReference>
<sequence length="249" mass="27545">MKKNRRTFLRNSALASLAMTAAPAAANSFSNSNPSIPDGLTILFQGDSITDAGRARDQYYANSTRGLGIGYAYLATSQLLANNPNGNFSIYNRGVSGNKVYQLADRWKDDALNLRPNVLSILIGVNDFWHMVNGHYDGTVERYESDYRDLLNRTVKEVPGVKLIICEPFVAWGGSAITERWKAEFPAYQKSAAKIAEAFKASFVPFQKVFDEALKKAPAKVWCPDGVHPSPAGAHLMAQAWLETFNKLY</sequence>
<dbReference type="SUPFAM" id="SSF52266">
    <property type="entry name" value="SGNH hydrolase"/>
    <property type="match status" value="1"/>
</dbReference>
<name>A0ABT8LJI4_9BACT</name>